<feature type="domain" description="Adenosine deaminase" evidence="9">
    <location>
        <begin position="31"/>
        <end position="377"/>
    </location>
</feature>
<evidence type="ECO:0000259" key="9">
    <source>
        <dbReference type="Pfam" id="PF00962"/>
    </source>
</evidence>
<dbReference type="InterPro" id="IPR006330">
    <property type="entry name" value="Ado/ade_deaminase"/>
</dbReference>
<comment type="cofactor">
    <cofactor evidence="1">
        <name>Zn(2+)</name>
        <dbReference type="ChEBI" id="CHEBI:29105"/>
    </cofactor>
</comment>
<dbReference type="GO" id="GO:0060169">
    <property type="term" value="P:negative regulation of adenosine receptor signaling pathway"/>
    <property type="evidence" value="ECO:0007669"/>
    <property type="project" value="TreeGrafter"/>
</dbReference>
<dbReference type="GO" id="GO:0046872">
    <property type="term" value="F:metal ion binding"/>
    <property type="evidence" value="ECO:0007669"/>
    <property type="project" value="UniProtKB-KW"/>
</dbReference>
<dbReference type="GO" id="GO:0006154">
    <property type="term" value="P:adenosine catabolic process"/>
    <property type="evidence" value="ECO:0007669"/>
    <property type="project" value="TreeGrafter"/>
</dbReference>
<dbReference type="InterPro" id="IPR032466">
    <property type="entry name" value="Metal_Hydrolase"/>
</dbReference>
<dbReference type="InterPro" id="IPR006650">
    <property type="entry name" value="A/AMP_deam_AS"/>
</dbReference>
<keyword evidence="10" id="KW-1185">Reference proteome</keyword>
<evidence type="ECO:0000313" key="11">
    <source>
        <dbReference type="WBParaSite" id="PSU_v2.g13016.t1"/>
    </source>
</evidence>
<keyword evidence="6" id="KW-0479">Metal-binding</keyword>
<reference evidence="11" key="1">
    <citation type="submission" date="2022-11" db="UniProtKB">
        <authorList>
            <consortium name="WormBaseParasite"/>
        </authorList>
    </citation>
    <scope>IDENTIFICATION</scope>
</reference>
<protein>
    <recommendedName>
        <fullName evidence="5">Adenosine deaminase</fullName>
        <ecNumber evidence="4">3.5.4.4</ecNumber>
    </recommendedName>
</protein>
<dbReference type="GO" id="GO:0043103">
    <property type="term" value="P:hypoxanthine salvage"/>
    <property type="evidence" value="ECO:0007669"/>
    <property type="project" value="TreeGrafter"/>
</dbReference>
<dbReference type="PROSITE" id="PS00485">
    <property type="entry name" value="A_DEAMINASE"/>
    <property type="match status" value="1"/>
</dbReference>
<dbReference type="SUPFAM" id="SSF51556">
    <property type="entry name" value="Metallo-dependent hydrolases"/>
    <property type="match status" value="1"/>
</dbReference>
<dbReference type="AlphaFoldDB" id="A0A914Y0N4"/>
<evidence type="ECO:0000256" key="1">
    <source>
        <dbReference type="ARBA" id="ARBA00001947"/>
    </source>
</evidence>
<dbReference type="PANTHER" id="PTHR11409:SF43">
    <property type="entry name" value="ADENOSINE DEAMINASE"/>
    <property type="match status" value="1"/>
</dbReference>
<comment type="subcellular location">
    <subcellularLocation>
        <location evidence="2">Cell membrane</location>
        <topology evidence="2">Peripheral membrane protein</topology>
        <orientation evidence="2">Extracellular side</orientation>
    </subcellularLocation>
</comment>
<dbReference type="Gene3D" id="3.20.20.140">
    <property type="entry name" value="Metal-dependent hydrolases"/>
    <property type="match status" value="1"/>
</dbReference>
<keyword evidence="8" id="KW-0862">Zinc</keyword>
<dbReference type="NCBIfam" id="TIGR01430">
    <property type="entry name" value="aden_deam"/>
    <property type="match status" value="1"/>
</dbReference>
<keyword evidence="7" id="KW-0378">Hydrolase</keyword>
<sequence length="400" mass="44886">MERTCRKHCSSDNMVSPPVVDSKTREAYNFPKVELHLHLDGAVRHSTLLDLAREKNINLKGATTVQEVKDVVVSHDPANLAKVLEAFDLFLPCIAGDKDAIERIAYEHCENQANCGVIYFEARYSPHFMSNSISDHKVWSKDTVFKGKGELTPQGVVEAVKKGFDRGEKDFNVKARSILCCIRGYEDWNKEVIELATNLKHLGVVAIDVAGCSQGADEQYEPSVIGVFQEAEKRGIHRTVHAGESGGPKEVVLALTDMRAERIGHGYRLTNDETSYKKYALEERIHFEACPYSSVLTGSVSQDWKTHPIARWARDNVNFSINTDDPTCFDNTVLSDMLIAEKDIGLSIHQLWKCQLNAAESSYLPANKKAVIIEGLKESRTIIKILCHATFRVSRIHFRI</sequence>
<evidence type="ECO:0000256" key="3">
    <source>
        <dbReference type="ARBA" id="ARBA00006676"/>
    </source>
</evidence>
<evidence type="ECO:0000256" key="7">
    <source>
        <dbReference type="ARBA" id="ARBA00022801"/>
    </source>
</evidence>
<dbReference type="GO" id="GO:0009897">
    <property type="term" value="C:external side of plasma membrane"/>
    <property type="evidence" value="ECO:0007669"/>
    <property type="project" value="TreeGrafter"/>
</dbReference>
<dbReference type="InterPro" id="IPR001365">
    <property type="entry name" value="A_deaminase_dom"/>
</dbReference>
<comment type="similarity">
    <text evidence="3">Belongs to the metallo-dependent hydrolases superfamily. Adenosine and AMP deaminases family.</text>
</comment>
<evidence type="ECO:0000256" key="5">
    <source>
        <dbReference type="ARBA" id="ARBA00018099"/>
    </source>
</evidence>
<dbReference type="Pfam" id="PF00962">
    <property type="entry name" value="A_deaminase"/>
    <property type="match status" value="1"/>
</dbReference>
<organism evidence="10 11">
    <name type="scientific">Panagrolaimus superbus</name>
    <dbReference type="NCBI Taxonomy" id="310955"/>
    <lineage>
        <taxon>Eukaryota</taxon>
        <taxon>Metazoa</taxon>
        <taxon>Ecdysozoa</taxon>
        <taxon>Nematoda</taxon>
        <taxon>Chromadorea</taxon>
        <taxon>Rhabditida</taxon>
        <taxon>Tylenchina</taxon>
        <taxon>Panagrolaimomorpha</taxon>
        <taxon>Panagrolaimoidea</taxon>
        <taxon>Panagrolaimidae</taxon>
        <taxon>Panagrolaimus</taxon>
    </lineage>
</organism>
<name>A0A914Y0N4_9BILA</name>
<dbReference type="Proteomes" id="UP000887577">
    <property type="component" value="Unplaced"/>
</dbReference>
<dbReference type="WBParaSite" id="PSU_v2.g13016.t1">
    <property type="protein sequence ID" value="PSU_v2.g13016.t1"/>
    <property type="gene ID" value="PSU_v2.g13016"/>
</dbReference>
<evidence type="ECO:0000256" key="6">
    <source>
        <dbReference type="ARBA" id="ARBA00022723"/>
    </source>
</evidence>
<dbReference type="GO" id="GO:0046103">
    <property type="term" value="P:inosine biosynthetic process"/>
    <property type="evidence" value="ECO:0007669"/>
    <property type="project" value="TreeGrafter"/>
</dbReference>
<accession>A0A914Y0N4</accession>
<evidence type="ECO:0000313" key="10">
    <source>
        <dbReference type="Proteomes" id="UP000887577"/>
    </source>
</evidence>
<dbReference type="FunFam" id="3.20.20.140:FF:000057">
    <property type="entry name" value="Adenosine deaminase"/>
    <property type="match status" value="1"/>
</dbReference>
<evidence type="ECO:0000256" key="8">
    <source>
        <dbReference type="ARBA" id="ARBA00022833"/>
    </source>
</evidence>
<dbReference type="EC" id="3.5.4.4" evidence="4"/>
<proteinExistence type="inferred from homology"/>
<evidence type="ECO:0000256" key="2">
    <source>
        <dbReference type="ARBA" id="ARBA00004296"/>
    </source>
</evidence>
<dbReference type="PANTHER" id="PTHR11409">
    <property type="entry name" value="ADENOSINE DEAMINASE"/>
    <property type="match status" value="1"/>
</dbReference>
<dbReference type="GO" id="GO:0005829">
    <property type="term" value="C:cytosol"/>
    <property type="evidence" value="ECO:0007669"/>
    <property type="project" value="TreeGrafter"/>
</dbReference>
<evidence type="ECO:0000256" key="4">
    <source>
        <dbReference type="ARBA" id="ARBA00012784"/>
    </source>
</evidence>
<dbReference type="GO" id="GO:0004000">
    <property type="term" value="F:adenosine deaminase activity"/>
    <property type="evidence" value="ECO:0007669"/>
    <property type="project" value="TreeGrafter"/>
</dbReference>
<dbReference type="GO" id="GO:0009168">
    <property type="term" value="P:purine ribonucleoside monophosphate biosynthetic process"/>
    <property type="evidence" value="ECO:0007669"/>
    <property type="project" value="InterPro"/>
</dbReference>